<keyword evidence="4" id="KW-1185">Reference proteome</keyword>
<name>A0AAD6XA70_9AGAR</name>
<gene>
    <name evidence="3" type="ORF">C8F04DRAFT_1081323</name>
</gene>
<accession>A0AAD6XA70</accession>
<organism evidence="3 4">
    <name type="scientific">Mycena alexandri</name>
    <dbReference type="NCBI Taxonomy" id="1745969"/>
    <lineage>
        <taxon>Eukaryota</taxon>
        <taxon>Fungi</taxon>
        <taxon>Dikarya</taxon>
        <taxon>Basidiomycota</taxon>
        <taxon>Agaricomycotina</taxon>
        <taxon>Agaricomycetes</taxon>
        <taxon>Agaricomycetidae</taxon>
        <taxon>Agaricales</taxon>
        <taxon>Marasmiineae</taxon>
        <taxon>Mycenaceae</taxon>
        <taxon>Mycena</taxon>
    </lineage>
</organism>
<dbReference type="GO" id="GO:0016788">
    <property type="term" value="F:hydrolase activity, acting on ester bonds"/>
    <property type="evidence" value="ECO:0007669"/>
    <property type="project" value="InterPro"/>
</dbReference>
<dbReference type="PANTHER" id="PTHR46363:SF1">
    <property type="entry name" value="DEOXYRIBONUCLEASE TATDN2-RELATED"/>
    <property type="match status" value="1"/>
</dbReference>
<feature type="region of interest" description="Disordered" evidence="2">
    <location>
        <begin position="270"/>
        <end position="305"/>
    </location>
</feature>
<feature type="compositionally biased region" description="Low complexity" evidence="2">
    <location>
        <begin position="270"/>
        <end position="287"/>
    </location>
</feature>
<evidence type="ECO:0000256" key="2">
    <source>
        <dbReference type="SAM" id="MobiDB-lite"/>
    </source>
</evidence>
<feature type="compositionally biased region" description="Polar residues" evidence="2">
    <location>
        <begin position="288"/>
        <end position="303"/>
    </location>
</feature>
<dbReference type="InterPro" id="IPR001130">
    <property type="entry name" value="TatD-like"/>
</dbReference>
<dbReference type="InterPro" id="IPR032466">
    <property type="entry name" value="Metal_Hydrolase"/>
</dbReference>
<dbReference type="CDD" id="cd01310">
    <property type="entry name" value="TatD_DNAse"/>
    <property type="match status" value="1"/>
</dbReference>
<keyword evidence="1 3" id="KW-0378">Hydrolase</keyword>
<sequence>MLLTRPLCLRLIKSPLLASRPASTFKMGKKSKVVPESHFRLVHPAISESSSPIVDTHTHLASTFEAYRHKYPAGDYTTVFDFVRGLYVPAGVQQIVDVWCEAPVRPLWREFADSALTEDDRQKLWGGVGYWFVMGVHPHEARLYTDAVEADIIDAMAHPRCVGWGEMGLDYHYDNSPRPVQQEVFTRQLRCAVRLNKPLTIHTREADEDTERILKEVVPKEHRIHIHCFTDSPAFAQRLLDWFPNLYIGITGVITYTTNIDTSTTVRNMFSPPTSSSSSSDTDTSTTLSQAVANVSLSPPQDATSEDNKLRILLETDAPYMVPAPIYTLPGLVGKKLPLCHSGMVPWTAGFVAALLPQSPKLPSAGEADGAKNGEVEAETNDGEGKNEGGWDAARVMRVARENARAVYGV</sequence>
<feature type="region of interest" description="Disordered" evidence="2">
    <location>
        <begin position="363"/>
        <end position="390"/>
    </location>
</feature>
<dbReference type="PROSITE" id="PS01090">
    <property type="entry name" value="TATD_2"/>
    <property type="match status" value="1"/>
</dbReference>
<reference evidence="3" key="1">
    <citation type="submission" date="2023-03" db="EMBL/GenBank/DDBJ databases">
        <title>Massive genome expansion in bonnet fungi (Mycena s.s.) driven by repeated elements and novel gene families across ecological guilds.</title>
        <authorList>
            <consortium name="Lawrence Berkeley National Laboratory"/>
            <person name="Harder C.B."/>
            <person name="Miyauchi S."/>
            <person name="Viragh M."/>
            <person name="Kuo A."/>
            <person name="Thoen E."/>
            <person name="Andreopoulos B."/>
            <person name="Lu D."/>
            <person name="Skrede I."/>
            <person name="Drula E."/>
            <person name="Henrissat B."/>
            <person name="Morin E."/>
            <person name="Kohler A."/>
            <person name="Barry K."/>
            <person name="LaButti K."/>
            <person name="Morin E."/>
            <person name="Salamov A."/>
            <person name="Lipzen A."/>
            <person name="Mereny Z."/>
            <person name="Hegedus B."/>
            <person name="Baldrian P."/>
            <person name="Stursova M."/>
            <person name="Weitz H."/>
            <person name="Taylor A."/>
            <person name="Grigoriev I.V."/>
            <person name="Nagy L.G."/>
            <person name="Martin F."/>
            <person name="Kauserud H."/>
        </authorList>
    </citation>
    <scope>NUCLEOTIDE SEQUENCE</scope>
    <source>
        <strain evidence="3">CBHHK200</strain>
    </source>
</reference>
<protein>
    <submittedName>
        <fullName evidence="3">Hydrolase</fullName>
    </submittedName>
</protein>
<dbReference type="Gene3D" id="3.20.20.140">
    <property type="entry name" value="Metal-dependent hydrolases"/>
    <property type="match status" value="1"/>
</dbReference>
<dbReference type="Proteomes" id="UP001218188">
    <property type="component" value="Unassembled WGS sequence"/>
</dbReference>
<dbReference type="AlphaFoldDB" id="A0AAD6XA70"/>
<evidence type="ECO:0000256" key="1">
    <source>
        <dbReference type="ARBA" id="ARBA00022801"/>
    </source>
</evidence>
<evidence type="ECO:0000313" key="4">
    <source>
        <dbReference type="Proteomes" id="UP001218188"/>
    </source>
</evidence>
<comment type="caution">
    <text evidence="3">The sequence shown here is derived from an EMBL/GenBank/DDBJ whole genome shotgun (WGS) entry which is preliminary data.</text>
</comment>
<dbReference type="InterPro" id="IPR018228">
    <property type="entry name" value="DNase_TatD-rel_CS"/>
</dbReference>
<proteinExistence type="predicted"/>
<dbReference type="EMBL" id="JARJCM010000019">
    <property type="protein sequence ID" value="KAJ7041015.1"/>
    <property type="molecule type" value="Genomic_DNA"/>
</dbReference>
<dbReference type="PANTHER" id="PTHR46363">
    <property type="entry name" value="DEOXYRIBONUCLEASE TATDN2-RELATED"/>
    <property type="match status" value="1"/>
</dbReference>
<dbReference type="Pfam" id="PF01026">
    <property type="entry name" value="TatD_DNase"/>
    <property type="match status" value="1"/>
</dbReference>
<evidence type="ECO:0000313" key="3">
    <source>
        <dbReference type="EMBL" id="KAJ7041015.1"/>
    </source>
</evidence>
<dbReference type="SUPFAM" id="SSF51556">
    <property type="entry name" value="Metallo-dependent hydrolases"/>
    <property type="match status" value="1"/>
</dbReference>